<comment type="caution">
    <text evidence="1">The sequence shown here is derived from an EMBL/GenBank/DDBJ whole genome shotgun (WGS) entry which is preliminary data.</text>
</comment>
<dbReference type="EMBL" id="JAIWYP010000001">
    <property type="protein sequence ID" value="KAH3882577.1"/>
    <property type="molecule type" value="Genomic_DNA"/>
</dbReference>
<proteinExistence type="predicted"/>
<keyword evidence="2" id="KW-1185">Reference proteome</keyword>
<reference evidence="1" key="2">
    <citation type="submission" date="2020-11" db="EMBL/GenBank/DDBJ databases">
        <authorList>
            <person name="McCartney M.A."/>
            <person name="Auch B."/>
            <person name="Kono T."/>
            <person name="Mallez S."/>
            <person name="Becker A."/>
            <person name="Gohl D.M."/>
            <person name="Silverstein K.A.T."/>
            <person name="Koren S."/>
            <person name="Bechman K.B."/>
            <person name="Herman A."/>
            <person name="Abrahante J.E."/>
            <person name="Garbe J."/>
        </authorList>
    </citation>
    <scope>NUCLEOTIDE SEQUENCE</scope>
    <source>
        <strain evidence="1">Duluth1</strain>
        <tissue evidence="1">Whole animal</tissue>
    </source>
</reference>
<evidence type="ECO:0000313" key="2">
    <source>
        <dbReference type="Proteomes" id="UP000828390"/>
    </source>
</evidence>
<organism evidence="1 2">
    <name type="scientific">Dreissena polymorpha</name>
    <name type="common">Zebra mussel</name>
    <name type="synonym">Mytilus polymorpha</name>
    <dbReference type="NCBI Taxonomy" id="45954"/>
    <lineage>
        <taxon>Eukaryota</taxon>
        <taxon>Metazoa</taxon>
        <taxon>Spiralia</taxon>
        <taxon>Lophotrochozoa</taxon>
        <taxon>Mollusca</taxon>
        <taxon>Bivalvia</taxon>
        <taxon>Autobranchia</taxon>
        <taxon>Heteroconchia</taxon>
        <taxon>Euheterodonta</taxon>
        <taxon>Imparidentia</taxon>
        <taxon>Neoheterodontei</taxon>
        <taxon>Myida</taxon>
        <taxon>Dreissenoidea</taxon>
        <taxon>Dreissenidae</taxon>
        <taxon>Dreissena</taxon>
    </lineage>
</organism>
<name>A0A9D4MRL0_DREPO</name>
<accession>A0A9D4MRL0</accession>
<dbReference type="Proteomes" id="UP000828390">
    <property type="component" value="Unassembled WGS sequence"/>
</dbReference>
<gene>
    <name evidence="1" type="ORF">DPMN_006519</name>
</gene>
<evidence type="ECO:0000313" key="1">
    <source>
        <dbReference type="EMBL" id="KAH3882577.1"/>
    </source>
</evidence>
<protein>
    <submittedName>
        <fullName evidence="1">Uncharacterized protein</fullName>
    </submittedName>
</protein>
<sequence>MFSQPGDMDCPIEVYKIYADKRPEKMRKPEAPFYVAVNPNWKPDANVNWYMNAKIWCE</sequence>
<reference evidence="1" key="1">
    <citation type="journal article" date="2019" name="bioRxiv">
        <title>The Genome of the Zebra Mussel, Dreissena polymorpha: A Resource for Invasive Species Research.</title>
        <authorList>
            <person name="McCartney M.A."/>
            <person name="Auch B."/>
            <person name="Kono T."/>
            <person name="Mallez S."/>
            <person name="Zhang Y."/>
            <person name="Obille A."/>
            <person name="Becker A."/>
            <person name="Abrahante J.E."/>
            <person name="Garbe J."/>
            <person name="Badalamenti J.P."/>
            <person name="Herman A."/>
            <person name="Mangelson H."/>
            <person name="Liachko I."/>
            <person name="Sullivan S."/>
            <person name="Sone E.D."/>
            <person name="Koren S."/>
            <person name="Silverstein K.A.T."/>
            <person name="Beckman K.B."/>
            <person name="Gohl D.M."/>
        </authorList>
    </citation>
    <scope>NUCLEOTIDE SEQUENCE</scope>
    <source>
        <strain evidence="1">Duluth1</strain>
        <tissue evidence="1">Whole animal</tissue>
    </source>
</reference>
<dbReference type="AlphaFoldDB" id="A0A9D4MRL0"/>